<accession>A0ABY4AYD2</accession>
<dbReference type="RefSeq" id="WP_243508782.1">
    <property type="nucleotide sequence ID" value="NZ_CP094534.1"/>
</dbReference>
<sequence length="329" mass="37259">MSTTETYTIQQVAPENFDVLLPLMQDCFGIDTNVSYFHWKYTQNPAGNFIGFVAVADSTGEIGAYYGVIPELFSVQGKRQVIYQSCDTMTHSRHRRRGLFQLLAVHCYNYLRAHGQLFVYGFGGGQSTPGFIKFGWRHIFDIAYYFYPRQMRLLDLPQLFANANKVVPVHDHAQLADLLLKSNRGTAVHALKEVAQFSWRLANPRHAYQTLAYADASGKFTGYVVYYVEDQKVFLFDGFAESRQAERALFGALKALLRADGSLRGIVSLCQPGQRFSQSLTRNWFVRNTFSKGPLRETIPFILYADTATMDDIGNANAWAINAYDNDAL</sequence>
<name>A0ABY4AYD2_9BACT</name>
<protein>
    <submittedName>
        <fullName evidence="1">GNAT family N-acetyltransferase</fullName>
        <ecNumber evidence="1">2.3.1.-</ecNumber>
    </submittedName>
</protein>
<keyword evidence="2" id="KW-1185">Reference proteome</keyword>
<dbReference type="Gene3D" id="3.40.630.30">
    <property type="match status" value="1"/>
</dbReference>
<proteinExistence type="predicted"/>
<keyword evidence="1" id="KW-0012">Acyltransferase</keyword>
<dbReference type="Proteomes" id="UP000831390">
    <property type="component" value="Chromosome"/>
</dbReference>
<dbReference type="GO" id="GO:0016746">
    <property type="term" value="F:acyltransferase activity"/>
    <property type="evidence" value="ECO:0007669"/>
    <property type="project" value="UniProtKB-KW"/>
</dbReference>
<dbReference type="EMBL" id="CP094534">
    <property type="protein sequence ID" value="UOE31864.1"/>
    <property type="molecule type" value="Genomic_DNA"/>
</dbReference>
<reference evidence="1 2" key="1">
    <citation type="submission" date="2022-03" db="EMBL/GenBank/DDBJ databases">
        <title>Hymenobactersp. isolated from the air.</title>
        <authorList>
            <person name="Won M."/>
            <person name="Kwon S.-W."/>
        </authorList>
    </citation>
    <scope>NUCLEOTIDE SEQUENCE [LARGE SCALE GENOMIC DNA]</scope>
    <source>
        <strain evidence="1 2">KACC 22596</strain>
    </source>
</reference>
<dbReference type="EC" id="2.3.1.-" evidence="1"/>
<organism evidence="1 2">
    <name type="scientific">Hymenobacter monticola</name>
    <dbReference type="NCBI Taxonomy" id="1705399"/>
    <lineage>
        <taxon>Bacteria</taxon>
        <taxon>Pseudomonadati</taxon>
        <taxon>Bacteroidota</taxon>
        <taxon>Cytophagia</taxon>
        <taxon>Cytophagales</taxon>
        <taxon>Hymenobacteraceae</taxon>
        <taxon>Hymenobacter</taxon>
    </lineage>
</organism>
<gene>
    <name evidence="1" type="ORF">MTP16_12030</name>
</gene>
<evidence type="ECO:0000313" key="2">
    <source>
        <dbReference type="Proteomes" id="UP000831390"/>
    </source>
</evidence>
<evidence type="ECO:0000313" key="1">
    <source>
        <dbReference type="EMBL" id="UOE31864.1"/>
    </source>
</evidence>
<dbReference type="SUPFAM" id="SSF55729">
    <property type="entry name" value="Acyl-CoA N-acyltransferases (Nat)"/>
    <property type="match status" value="1"/>
</dbReference>
<keyword evidence="1" id="KW-0808">Transferase</keyword>
<dbReference type="Pfam" id="PF13527">
    <property type="entry name" value="Acetyltransf_9"/>
    <property type="match status" value="1"/>
</dbReference>
<dbReference type="InterPro" id="IPR016181">
    <property type="entry name" value="Acyl_CoA_acyltransferase"/>
</dbReference>